<keyword evidence="1" id="KW-0805">Transcription regulation</keyword>
<dbReference type="SMART" id="SM00342">
    <property type="entry name" value="HTH_ARAC"/>
    <property type="match status" value="1"/>
</dbReference>
<dbReference type="SUPFAM" id="SSF46689">
    <property type="entry name" value="Homeodomain-like"/>
    <property type="match status" value="1"/>
</dbReference>
<dbReference type="InterPro" id="IPR018062">
    <property type="entry name" value="HTH_AraC-typ_CS"/>
</dbReference>
<evidence type="ECO:0000256" key="1">
    <source>
        <dbReference type="ARBA" id="ARBA00023015"/>
    </source>
</evidence>
<dbReference type="GO" id="GO:0000976">
    <property type="term" value="F:transcription cis-regulatory region binding"/>
    <property type="evidence" value="ECO:0007669"/>
    <property type="project" value="TreeGrafter"/>
</dbReference>
<reference evidence="5 6" key="2">
    <citation type="submission" date="2015-01" db="EMBL/GenBank/DDBJ databases">
        <authorList>
            <consortium name="NBRP consortium"/>
            <person name="Sawabe T."/>
            <person name="Meirelles P."/>
            <person name="Feng G."/>
            <person name="Sayaka M."/>
            <person name="Hattori M."/>
            <person name="Ohkuma M."/>
        </authorList>
    </citation>
    <scope>NUCLEOTIDE SEQUENCE [LARGE SCALE GENOMIC DNA]</scope>
    <source>
        <strain evidence="5 6">JCM19232</strain>
    </source>
</reference>
<dbReference type="PANTHER" id="PTHR47894">
    <property type="entry name" value="HTH-TYPE TRANSCRIPTIONAL REGULATOR GADX"/>
    <property type="match status" value="1"/>
</dbReference>
<name>A0A0B8P8U5_9VIBR</name>
<comment type="caution">
    <text evidence="5">The sequence shown here is derived from an EMBL/GenBank/DDBJ whole genome shotgun (WGS) entry which is preliminary data.</text>
</comment>
<feature type="domain" description="HTH araC/xylS-type" evidence="4">
    <location>
        <begin position="237"/>
        <end position="335"/>
    </location>
</feature>
<proteinExistence type="predicted"/>
<keyword evidence="2" id="KW-0238">DNA-binding</keyword>
<dbReference type="Proteomes" id="UP000031670">
    <property type="component" value="Unassembled WGS sequence"/>
</dbReference>
<dbReference type="Gene3D" id="1.10.10.60">
    <property type="entry name" value="Homeodomain-like"/>
    <property type="match status" value="1"/>
</dbReference>
<keyword evidence="3" id="KW-0804">Transcription</keyword>
<evidence type="ECO:0000259" key="4">
    <source>
        <dbReference type="PROSITE" id="PS01124"/>
    </source>
</evidence>
<evidence type="ECO:0000256" key="3">
    <source>
        <dbReference type="ARBA" id="ARBA00023163"/>
    </source>
</evidence>
<evidence type="ECO:0000313" key="6">
    <source>
        <dbReference type="Proteomes" id="UP000031670"/>
    </source>
</evidence>
<dbReference type="PANTHER" id="PTHR47894:SF1">
    <property type="entry name" value="HTH-TYPE TRANSCRIPTIONAL REGULATOR VQSM"/>
    <property type="match status" value="1"/>
</dbReference>
<dbReference type="PROSITE" id="PS01124">
    <property type="entry name" value="HTH_ARAC_FAMILY_2"/>
    <property type="match status" value="1"/>
</dbReference>
<organism evidence="5 6">
    <name type="scientific">Vibrio ishigakensis</name>
    <dbReference type="NCBI Taxonomy" id="1481914"/>
    <lineage>
        <taxon>Bacteria</taxon>
        <taxon>Pseudomonadati</taxon>
        <taxon>Pseudomonadota</taxon>
        <taxon>Gammaproteobacteria</taxon>
        <taxon>Vibrionales</taxon>
        <taxon>Vibrionaceae</taxon>
        <taxon>Vibrio</taxon>
    </lineage>
</organism>
<sequence length="337" mass="38956">MLVSLLKAIYLDIPLKASSNTLSLLVTSTRNVVPYVEYCDAKGLDWRSIAKECGIPVELMLEGEWLPTNDLMVFLHKLEIKYGYLVSVEVGRNTKFSQLSPELDRKLKACKSFAEGIHLVISEMPKFNNHVVFWTEYRDGRWWLCHRSGYRPSTLGFEQAEWSRTLNAIQFCKLFLGKKWQPESAKFISAGTNAHRLPKHFHNTELLFEQSYGAIAIPLPESYQAVPAKQVDLVWHQAVDRLIDTYAILPWFNIDWFAEMLGMTKRTLQRNLKNAGITFKEAKDKARMGRAKQYLLETNLSVQEISYQVGYTDLSNFNRAFKRWTGVTAPNYRDQNK</sequence>
<accession>A0A0B8P8U5</accession>
<dbReference type="InterPro" id="IPR009057">
    <property type="entry name" value="Homeodomain-like_sf"/>
</dbReference>
<protein>
    <submittedName>
        <fullName evidence="5">Transcriptional regulator</fullName>
    </submittedName>
</protein>
<dbReference type="InterPro" id="IPR018060">
    <property type="entry name" value="HTH_AraC"/>
</dbReference>
<dbReference type="Pfam" id="PF12833">
    <property type="entry name" value="HTH_18"/>
    <property type="match status" value="1"/>
</dbReference>
<dbReference type="GO" id="GO:0005829">
    <property type="term" value="C:cytosol"/>
    <property type="evidence" value="ECO:0007669"/>
    <property type="project" value="TreeGrafter"/>
</dbReference>
<reference evidence="5 6" key="1">
    <citation type="submission" date="2015-01" db="EMBL/GenBank/DDBJ databases">
        <title>Vibrio sp. C5 JCM 19232 whole genome shotgun sequence.</title>
        <authorList>
            <person name="Sawabe T."/>
            <person name="Meirelles P."/>
            <person name="Feng G."/>
            <person name="Sayaka M."/>
            <person name="Hattori M."/>
            <person name="Ohkuma M."/>
        </authorList>
    </citation>
    <scope>NUCLEOTIDE SEQUENCE [LARGE SCALE GENOMIC DNA]</scope>
    <source>
        <strain evidence="5 6">JCM19232</strain>
    </source>
</reference>
<gene>
    <name evidence="5" type="ORF">JCM19232_3909</name>
</gene>
<dbReference type="AlphaFoldDB" id="A0A0B8P8U5"/>
<dbReference type="GO" id="GO:0003700">
    <property type="term" value="F:DNA-binding transcription factor activity"/>
    <property type="evidence" value="ECO:0007669"/>
    <property type="project" value="InterPro"/>
</dbReference>
<dbReference type="EMBL" id="BBSA01000002">
    <property type="protein sequence ID" value="GAM60967.1"/>
    <property type="molecule type" value="Genomic_DNA"/>
</dbReference>
<dbReference type="PROSITE" id="PS00041">
    <property type="entry name" value="HTH_ARAC_FAMILY_1"/>
    <property type="match status" value="1"/>
</dbReference>
<evidence type="ECO:0000256" key="2">
    <source>
        <dbReference type="ARBA" id="ARBA00023125"/>
    </source>
</evidence>
<evidence type="ECO:0000313" key="5">
    <source>
        <dbReference type="EMBL" id="GAM60967.1"/>
    </source>
</evidence>